<name>A0A1H4Z7A0_9ACTN</name>
<evidence type="ECO:0000313" key="2">
    <source>
        <dbReference type="Proteomes" id="UP000198742"/>
    </source>
</evidence>
<keyword evidence="2" id="KW-1185">Reference proteome</keyword>
<accession>A0A1H4Z7A0</accession>
<evidence type="ECO:0000313" key="1">
    <source>
        <dbReference type="EMBL" id="SED25775.1"/>
    </source>
</evidence>
<dbReference type="OrthoDB" id="3197455at2"/>
<proteinExistence type="predicted"/>
<dbReference type="STRING" id="402596.SAMN04489844_4032"/>
<dbReference type="RefSeq" id="WP_090971469.1">
    <property type="nucleotide sequence ID" value="NZ_FNRT01000002.1"/>
</dbReference>
<gene>
    <name evidence="1" type="ORF">SAMN04489844_4032</name>
</gene>
<dbReference type="Proteomes" id="UP000198742">
    <property type="component" value="Unassembled WGS sequence"/>
</dbReference>
<sequence>MLTSILLGMATAGVVVVLLGAAKPVPDCPECGQRVARIRWPDSGAQAMKGGWTCKACGCRMDRHGRRVGG</sequence>
<dbReference type="EMBL" id="FNRT01000002">
    <property type="protein sequence ID" value="SED25775.1"/>
    <property type="molecule type" value="Genomic_DNA"/>
</dbReference>
<organism evidence="1 2">
    <name type="scientific">Nocardioides exalbidus</name>
    <dbReference type="NCBI Taxonomy" id="402596"/>
    <lineage>
        <taxon>Bacteria</taxon>
        <taxon>Bacillati</taxon>
        <taxon>Actinomycetota</taxon>
        <taxon>Actinomycetes</taxon>
        <taxon>Propionibacteriales</taxon>
        <taxon>Nocardioidaceae</taxon>
        <taxon>Nocardioides</taxon>
    </lineage>
</organism>
<protein>
    <submittedName>
        <fullName evidence="1">Uncharacterized protein</fullName>
    </submittedName>
</protein>
<dbReference type="AlphaFoldDB" id="A0A1H4Z7A0"/>
<reference evidence="2" key="1">
    <citation type="submission" date="2016-10" db="EMBL/GenBank/DDBJ databases">
        <authorList>
            <person name="Varghese N."/>
            <person name="Submissions S."/>
        </authorList>
    </citation>
    <scope>NUCLEOTIDE SEQUENCE [LARGE SCALE GENOMIC DNA]</scope>
    <source>
        <strain evidence="2">DSM 22017</strain>
    </source>
</reference>